<name>A0A8F8X814_9STRA</name>
<keyword evidence="1" id="KW-0934">Plastid</keyword>
<evidence type="ECO:0000313" key="1">
    <source>
        <dbReference type="EMBL" id="QYB18931.1"/>
    </source>
</evidence>
<organism evidence="1">
    <name type="scientific">Climaconeis sp</name>
    <dbReference type="NCBI Taxonomy" id="2846830"/>
    <lineage>
        <taxon>Eukaryota</taxon>
        <taxon>Sar</taxon>
        <taxon>Stramenopiles</taxon>
        <taxon>Ochrophyta</taxon>
        <taxon>Bacillariophyta</taxon>
        <taxon>Bacillariophyceae</taxon>
        <taxon>Bacillariophycidae</taxon>
        <taxon>Naviculales</taxon>
        <taxon>Berkeleyaceae</taxon>
        <taxon>Climaconeis</taxon>
    </lineage>
</organism>
<accession>A0A8F8X814</accession>
<gene>
    <name evidence="1" type="primary">ycf88</name>
</gene>
<geneLocation type="plastid" evidence="1"/>
<dbReference type="EMBL" id="MZ365053">
    <property type="protein sequence ID" value="QYB18931.1"/>
    <property type="molecule type" value="Genomic_DNA"/>
</dbReference>
<proteinExistence type="predicted"/>
<dbReference type="AlphaFoldDB" id="A0A8F8X814"/>
<sequence length="185" mass="22217">MTRIWYFKKCRCKNLKLKTDELSISQNFYKTIKKKKKRKPKLREYQPKIFYDIVSNSLDLSQESPRECQIFTIKYNKNLSPTAIFILNSFKNKYIYYALDDIIYGLKSDPIEKNRLLLILNSAIISLQNHFSINFFDIWIKEISIKKLFKTNKFIANKNFEQFNLITIKLVYQHGIPAKKPEILW</sequence>
<protein>
    <submittedName>
        <fullName evidence="1">Hypothetical chloroplast RF88</fullName>
    </submittedName>
</protein>
<reference evidence="1" key="1">
    <citation type="journal article" date="2021" name="Int. J. Mol. Sci.">
        <title>Extreme Enlargement of the Inverted Repeat Region in the Plastid Genomes of Diatoms from the Genus Climaconeis.</title>
        <authorList>
            <person name="Gastineau R."/>
            <person name="Davidovich N.A."/>
            <person name="Davidovich O.I."/>
            <person name="Lemieux C."/>
            <person name="Turmel M."/>
            <person name="Wrobel R.J."/>
            <person name="Witkowski A."/>
        </authorList>
    </citation>
    <scope>NUCLEOTIDE SEQUENCE</scope>
    <source>
        <strain evidence="1">SZCZ1890</strain>
    </source>
</reference>